<dbReference type="OrthoDB" id="853672at2"/>
<keyword evidence="1" id="KW-0812">Transmembrane</keyword>
<reference evidence="2 3" key="1">
    <citation type="submission" date="2007-03" db="EMBL/GenBank/DDBJ databases">
        <authorList>
            <person name="Stal L."/>
            <person name="Ferriera S."/>
            <person name="Johnson J."/>
            <person name="Kravitz S."/>
            <person name="Beeson K."/>
            <person name="Sutton G."/>
            <person name="Rogers Y.-H."/>
            <person name="Friedman R."/>
            <person name="Frazier M."/>
            <person name="Venter J.C."/>
        </authorList>
    </citation>
    <scope>NUCLEOTIDE SEQUENCE [LARGE SCALE GENOMIC DNA]</scope>
    <source>
        <strain evidence="2 3">CCY0110</strain>
    </source>
</reference>
<comment type="caution">
    <text evidence="2">The sequence shown here is derived from an EMBL/GenBank/DDBJ whole genome shotgun (WGS) entry which is preliminary data.</text>
</comment>
<feature type="transmembrane region" description="Helical" evidence="1">
    <location>
        <begin position="113"/>
        <end position="136"/>
    </location>
</feature>
<name>A3IMF3_9CHRO</name>
<feature type="transmembrane region" description="Helical" evidence="1">
    <location>
        <begin position="41"/>
        <end position="60"/>
    </location>
</feature>
<dbReference type="Proteomes" id="UP000003781">
    <property type="component" value="Unassembled WGS sequence"/>
</dbReference>
<feature type="transmembrane region" description="Helical" evidence="1">
    <location>
        <begin position="6"/>
        <end position="29"/>
    </location>
</feature>
<proteinExistence type="predicted"/>
<accession>A3IMF3</accession>
<feature type="transmembrane region" description="Helical" evidence="1">
    <location>
        <begin position="87"/>
        <end position="106"/>
    </location>
</feature>
<keyword evidence="3" id="KW-1185">Reference proteome</keyword>
<dbReference type="eggNOG" id="ENOG5032TXH">
    <property type="taxonomic scope" value="Bacteria"/>
</dbReference>
<dbReference type="AlphaFoldDB" id="A3IMF3"/>
<evidence type="ECO:0000313" key="2">
    <source>
        <dbReference type="EMBL" id="EAZ92322.1"/>
    </source>
</evidence>
<protein>
    <recommendedName>
        <fullName evidence="4">DUF2231 domain-containing protein</fullName>
    </recommendedName>
</protein>
<dbReference type="RefSeq" id="WP_008274536.1">
    <property type="nucleotide sequence ID" value="NZ_AAXW01000007.1"/>
</dbReference>
<organism evidence="2 3">
    <name type="scientific">Crocosphaera chwakensis CCY0110</name>
    <dbReference type="NCBI Taxonomy" id="391612"/>
    <lineage>
        <taxon>Bacteria</taxon>
        <taxon>Bacillati</taxon>
        <taxon>Cyanobacteriota</taxon>
        <taxon>Cyanophyceae</taxon>
        <taxon>Oscillatoriophycideae</taxon>
        <taxon>Chroococcales</taxon>
        <taxon>Aphanothecaceae</taxon>
        <taxon>Crocosphaera</taxon>
        <taxon>Crocosphaera chwakensis</taxon>
    </lineage>
</organism>
<dbReference type="EMBL" id="AAXW01000007">
    <property type="protein sequence ID" value="EAZ92322.1"/>
    <property type="molecule type" value="Genomic_DNA"/>
</dbReference>
<evidence type="ECO:0000313" key="3">
    <source>
        <dbReference type="Proteomes" id="UP000003781"/>
    </source>
</evidence>
<evidence type="ECO:0008006" key="4">
    <source>
        <dbReference type="Google" id="ProtNLM"/>
    </source>
</evidence>
<keyword evidence="1" id="KW-1133">Transmembrane helix</keyword>
<evidence type="ECO:0000256" key="1">
    <source>
        <dbReference type="SAM" id="Phobius"/>
    </source>
</evidence>
<gene>
    <name evidence="2" type="ORF">CY0110_28224</name>
</gene>
<sequence length="169" mass="18828">MNLNSAHIHLLLNHFPIVGAIFGLLLLIYSIFKTSDDLKQASYWTFIIVALLTIPTYIYGEQAADIVLNVPNVTEAYVHKHEELAEVSLITLEILGTLSIVGLFFSSRTKKTVNWLTMIILAIAIIGTVLVSWTGLQGGIIRHTEVRGDILILTPDHSDTEEQNNHSHE</sequence>
<keyword evidence="1" id="KW-0472">Membrane</keyword>